<keyword evidence="1" id="KW-0472">Membrane</keyword>
<dbReference type="Gene3D" id="1.10.3730.20">
    <property type="match status" value="1"/>
</dbReference>
<name>A0A9W6MNL3_9PROT</name>
<evidence type="ECO:0000313" key="5">
    <source>
        <dbReference type="Proteomes" id="UP001143486"/>
    </source>
</evidence>
<reference evidence="4" key="2">
    <citation type="submission" date="2023-01" db="EMBL/GenBank/DDBJ databases">
        <authorList>
            <person name="Sun Q."/>
            <person name="Evtushenko L."/>
        </authorList>
    </citation>
    <scope>NUCLEOTIDE SEQUENCE</scope>
    <source>
        <strain evidence="4">VKM B-1513</strain>
    </source>
</reference>
<proteinExistence type="predicted"/>
<feature type="transmembrane region" description="Helical" evidence="1">
    <location>
        <begin position="64"/>
        <end position="84"/>
    </location>
</feature>
<comment type="caution">
    <text evidence="4">The sequence shown here is derived from an EMBL/GenBank/DDBJ whole genome shotgun (WGS) entry which is preliminary data.</text>
</comment>
<dbReference type="Pfam" id="PF00892">
    <property type="entry name" value="EamA"/>
    <property type="match status" value="2"/>
</dbReference>
<dbReference type="RefSeq" id="WP_271187112.1">
    <property type="nucleotide sequence ID" value="NZ_BSFE01000006.1"/>
</dbReference>
<dbReference type="Proteomes" id="UP001143486">
    <property type="component" value="Unassembled WGS sequence"/>
</dbReference>
<keyword evidence="5" id="KW-1185">Reference proteome</keyword>
<feature type="transmembrane region" description="Helical" evidence="1">
    <location>
        <begin position="90"/>
        <end position="111"/>
    </location>
</feature>
<feature type="domain" description="EamA" evidence="3">
    <location>
        <begin position="9"/>
        <end position="132"/>
    </location>
</feature>
<feature type="transmembrane region" description="Helical" evidence="1">
    <location>
        <begin position="118"/>
        <end position="135"/>
    </location>
</feature>
<keyword evidence="1" id="KW-1133">Transmembrane helix</keyword>
<feature type="transmembrane region" description="Helical" evidence="1">
    <location>
        <begin position="214"/>
        <end position="233"/>
    </location>
</feature>
<evidence type="ECO:0000256" key="2">
    <source>
        <dbReference type="SAM" id="SignalP"/>
    </source>
</evidence>
<dbReference type="PANTHER" id="PTHR22911">
    <property type="entry name" value="ACYL-MALONYL CONDENSING ENZYME-RELATED"/>
    <property type="match status" value="1"/>
</dbReference>
<feature type="chain" id="PRO_5040870623" evidence="2">
    <location>
        <begin position="21"/>
        <end position="282"/>
    </location>
</feature>
<evidence type="ECO:0000259" key="3">
    <source>
        <dbReference type="Pfam" id="PF00892"/>
    </source>
</evidence>
<keyword evidence="1" id="KW-0812">Transmembrane</keyword>
<feature type="signal peptide" evidence="2">
    <location>
        <begin position="1"/>
        <end position="20"/>
    </location>
</feature>
<feature type="transmembrane region" description="Helical" evidence="1">
    <location>
        <begin position="33"/>
        <end position="52"/>
    </location>
</feature>
<protein>
    <submittedName>
        <fullName evidence="4">Membrane protein</fullName>
    </submittedName>
</protein>
<feature type="domain" description="EamA" evidence="3">
    <location>
        <begin position="146"/>
        <end position="279"/>
    </location>
</feature>
<keyword evidence="2" id="KW-0732">Signal</keyword>
<feature type="transmembrane region" description="Helical" evidence="1">
    <location>
        <begin position="175"/>
        <end position="194"/>
    </location>
</feature>
<accession>A0A9W6MNL3</accession>
<dbReference type="InterPro" id="IPR000620">
    <property type="entry name" value="EamA_dom"/>
</dbReference>
<organism evidence="4 5">
    <name type="scientific">Maricaulis virginensis</name>
    <dbReference type="NCBI Taxonomy" id="144022"/>
    <lineage>
        <taxon>Bacteria</taxon>
        <taxon>Pseudomonadati</taxon>
        <taxon>Pseudomonadota</taxon>
        <taxon>Alphaproteobacteria</taxon>
        <taxon>Maricaulales</taxon>
        <taxon>Maricaulaceae</taxon>
        <taxon>Maricaulis</taxon>
    </lineage>
</organism>
<feature type="transmembrane region" description="Helical" evidence="1">
    <location>
        <begin position="147"/>
        <end position="163"/>
    </location>
</feature>
<dbReference type="PANTHER" id="PTHR22911:SF106">
    <property type="entry name" value="INTEGRAL MEMBRANE PROTEIN"/>
    <property type="match status" value="1"/>
</dbReference>
<dbReference type="AlphaFoldDB" id="A0A9W6MNL3"/>
<dbReference type="InterPro" id="IPR037185">
    <property type="entry name" value="EmrE-like"/>
</dbReference>
<evidence type="ECO:0000256" key="1">
    <source>
        <dbReference type="SAM" id="Phobius"/>
    </source>
</evidence>
<sequence length="282" mass="30088">MDAVTLAATLAMLGSAAAHSGMTLLTKQAEDKLVFRGLTLAFVGLAFLPWLVTQPLPPWEVWRFLLAGTAVIWAYNMLMIAAFSHGDMNLAYPVMRGSAPALAALAAFVFLQETISPGQLAGLAIACAALIGFAWPERDGKPKVKVLLLALAAATMTAAYTVIDASGVRESGRILVYLGWFFVLSIVTILPTAILRRGRAFWPAARREARPALYSTVFNASTYGLALYAYASAPVAPMAALRELSIVFGAVLAALVLKEPFGLRRTVLAICLATGLVLLQMM</sequence>
<dbReference type="SUPFAM" id="SSF103481">
    <property type="entry name" value="Multidrug resistance efflux transporter EmrE"/>
    <property type="match status" value="2"/>
</dbReference>
<evidence type="ECO:0000313" key="4">
    <source>
        <dbReference type="EMBL" id="GLK52750.1"/>
    </source>
</evidence>
<gene>
    <name evidence="4" type="ORF">GCM10017621_22580</name>
</gene>
<dbReference type="EMBL" id="BSFE01000006">
    <property type="protein sequence ID" value="GLK52750.1"/>
    <property type="molecule type" value="Genomic_DNA"/>
</dbReference>
<feature type="transmembrane region" description="Helical" evidence="1">
    <location>
        <begin position="263"/>
        <end position="281"/>
    </location>
</feature>
<dbReference type="GO" id="GO:0016020">
    <property type="term" value="C:membrane"/>
    <property type="evidence" value="ECO:0007669"/>
    <property type="project" value="InterPro"/>
</dbReference>
<reference evidence="4" key="1">
    <citation type="journal article" date="2014" name="Int. J. Syst. Evol. Microbiol.">
        <title>Complete genome sequence of Corynebacterium casei LMG S-19264T (=DSM 44701T), isolated from a smear-ripened cheese.</title>
        <authorList>
            <consortium name="US DOE Joint Genome Institute (JGI-PGF)"/>
            <person name="Walter F."/>
            <person name="Albersmeier A."/>
            <person name="Kalinowski J."/>
            <person name="Ruckert C."/>
        </authorList>
    </citation>
    <scope>NUCLEOTIDE SEQUENCE</scope>
    <source>
        <strain evidence="4">VKM B-1513</strain>
    </source>
</reference>